<evidence type="ECO:0000256" key="5">
    <source>
        <dbReference type="ARBA" id="ARBA00023242"/>
    </source>
</evidence>
<dbReference type="GO" id="GO:0003743">
    <property type="term" value="F:translation initiation factor activity"/>
    <property type="evidence" value="ECO:0007669"/>
    <property type="project" value="UniProtKB-KW"/>
</dbReference>
<dbReference type="PANTHER" id="PTHR10221:SF13">
    <property type="entry name" value="TRANSCRIPTION INITIATION FACTOR TFIID SUBUNIT 6"/>
    <property type="match status" value="1"/>
</dbReference>
<dbReference type="GO" id="GO:0005669">
    <property type="term" value="C:transcription factor TFIID complex"/>
    <property type="evidence" value="ECO:0007669"/>
    <property type="project" value="InterPro"/>
</dbReference>
<dbReference type="GO" id="GO:0003713">
    <property type="term" value="F:transcription coactivator activity"/>
    <property type="evidence" value="ECO:0007669"/>
    <property type="project" value="TreeGrafter"/>
</dbReference>
<comment type="similarity">
    <text evidence="2">Belongs to the TAF6 family.</text>
</comment>
<evidence type="ECO:0000256" key="4">
    <source>
        <dbReference type="ARBA" id="ARBA00023163"/>
    </source>
</evidence>
<reference evidence="7 8" key="2">
    <citation type="journal article" date="2017" name="Front. Plant Sci.">
        <title>Gene Classification and Mining of Molecular Markers Useful in Red Clover (Trifolium pratense) Breeding.</title>
        <authorList>
            <person name="Istvanek J."/>
            <person name="Dluhosova J."/>
            <person name="Dluhos P."/>
            <person name="Patkova L."/>
            <person name="Nedelnik J."/>
            <person name="Repkova J."/>
        </authorList>
    </citation>
    <scope>NUCLEOTIDE SEQUENCE [LARGE SCALE GENOMIC DNA]</scope>
    <source>
        <strain evidence="8">cv. Tatra</strain>
        <tissue evidence="7">Young leaves</tissue>
    </source>
</reference>
<dbReference type="InterPro" id="IPR037796">
    <property type="entry name" value="TAF6"/>
</dbReference>
<organism evidence="7 8">
    <name type="scientific">Trifolium pratense</name>
    <name type="common">Red clover</name>
    <dbReference type="NCBI Taxonomy" id="57577"/>
    <lineage>
        <taxon>Eukaryota</taxon>
        <taxon>Viridiplantae</taxon>
        <taxon>Streptophyta</taxon>
        <taxon>Embryophyta</taxon>
        <taxon>Tracheophyta</taxon>
        <taxon>Spermatophyta</taxon>
        <taxon>Magnoliopsida</taxon>
        <taxon>eudicotyledons</taxon>
        <taxon>Gunneridae</taxon>
        <taxon>Pentapetalae</taxon>
        <taxon>rosids</taxon>
        <taxon>fabids</taxon>
        <taxon>Fabales</taxon>
        <taxon>Fabaceae</taxon>
        <taxon>Papilionoideae</taxon>
        <taxon>50 kb inversion clade</taxon>
        <taxon>NPAAA clade</taxon>
        <taxon>Hologalegina</taxon>
        <taxon>IRL clade</taxon>
        <taxon>Trifolieae</taxon>
        <taxon>Trifolium</taxon>
    </lineage>
</organism>
<accession>A0A2K3MMP7</accession>
<evidence type="ECO:0000256" key="3">
    <source>
        <dbReference type="ARBA" id="ARBA00023015"/>
    </source>
</evidence>
<feature type="region of interest" description="Disordered" evidence="6">
    <location>
        <begin position="63"/>
        <end position="88"/>
    </location>
</feature>
<dbReference type="PANTHER" id="PTHR10221">
    <property type="entry name" value="TRANSCRIPTION INITIATION FACTOR TFIID SUBUNIT 6"/>
    <property type="match status" value="1"/>
</dbReference>
<keyword evidence="7" id="KW-0648">Protein biosynthesis</keyword>
<dbReference type="GO" id="GO:0000124">
    <property type="term" value="C:SAGA complex"/>
    <property type="evidence" value="ECO:0007669"/>
    <property type="project" value="InterPro"/>
</dbReference>
<evidence type="ECO:0000256" key="6">
    <source>
        <dbReference type="SAM" id="MobiDB-lite"/>
    </source>
</evidence>
<dbReference type="AlphaFoldDB" id="A0A2K3MMP7"/>
<evidence type="ECO:0000313" key="7">
    <source>
        <dbReference type="EMBL" id="PNX91999.1"/>
    </source>
</evidence>
<evidence type="ECO:0000256" key="1">
    <source>
        <dbReference type="ARBA" id="ARBA00004123"/>
    </source>
</evidence>
<reference evidence="7 8" key="1">
    <citation type="journal article" date="2014" name="Am. J. Bot.">
        <title>Genome assembly and annotation for red clover (Trifolium pratense; Fabaceae).</title>
        <authorList>
            <person name="Istvanek J."/>
            <person name="Jaros M."/>
            <person name="Krenek A."/>
            <person name="Repkova J."/>
        </authorList>
    </citation>
    <scope>NUCLEOTIDE SEQUENCE [LARGE SCALE GENOMIC DNA]</scope>
    <source>
        <strain evidence="8">cv. Tatra</strain>
        <tissue evidence="7">Young leaves</tissue>
    </source>
</reference>
<dbReference type="GO" id="GO:0051123">
    <property type="term" value="P:RNA polymerase II preinitiation complex assembly"/>
    <property type="evidence" value="ECO:0007669"/>
    <property type="project" value="TreeGrafter"/>
</dbReference>
<name>A0A2K3MMP7_TRIPR</name>
<dbReference type="STRING" id="57577.A0A2K3MMP7"/>
<gene>
    <name evidence="7" type="ORF">L195_g015128</name>
</gene>
<keyword evidence="4" id="KW-0804">Transcription</keyword>
<dbReference type="GO" id="GO:0016251">
    <property type="term" value="F:RNA polymerase II general transcription initiation factor activity"/>
    <property type="evidence" value="ECO:0007669"/>
    <property type="project" value="InterPro"/>
</dbReference>
<comment type="subcellular location">
    <subcellularLocation>
        <location evidence="1">Nucleus</location>
    </subcellularLocation>
</comment>
<evidence type="ECO:0000256" key="2">
    <source>
        <dbReference type="ARBA" id="ARBA00007688"/>
    </source>
</evidence>
<dbReference type="ExpressionAtlas" id="A0A2K3MMP7">
    <property type="expression patterns" value="baseline"/>
</dbReference>
<evidence type="ECO:0000313" key="8">
    <source>
        <dbReference type="Proteomes" id="UP000236291"/>
    </source>
</evidence>
<proteinExistence type="inferred from homology"/>
<protein>
    <submittedName>
        <fullName evidence="7">Transcription initiation factor TFIID subunit 6-like protein</fullName>
    </submittedName>
</protein>
<dbReference type="GO" id="GO:0046695">
    <property type="term" value="C:SLIK (SAGA-like) complex"/>
    <property type="evidence" value="ECO:0007669"/>
    <property type="project" value="InterPro"/>
</dbReference>
<feature type="non-terminal residue" evidence="7">
    <location>
        <position position="1"/>
    </location>
</feature>
<dbReference type="EMBL" id="ASHM01010182">
    <property type="protein sequence ID" value="PNX91999.1"/>
    <property type="molecule type" value="Genomic_DNA"/>
</dbReference>
<keyword evidence="3" id="KW-0805">Transcription regulation</keyword>
<dbReference type="Proteomes" id="UP000236291">
    <property type="component" value="Unassembled WGS sequence"/>
</dbReference>
<keyword evidence="7" id="KW-0396">Initiation factor</keyword>
<keyword evidence="5" id="KW-0539">Nucleus</keyword>
<comment type="caution">
    <text evidence="7">The sequence shown here is derived from an EMBL/GenBank/DDBJ whole genome shotgun (WGS) entry which is preliminary data.</text>
</comment>
<sequence>LLEPEMLLETQKNEVKRHEAWRVYGALLRAAGQCIYLPLKMFPAFPSPAPHSVWKTSASVLTSPPHKRKASPMELDQQPPLKKTATDGEMKNQITTDGEVISSGGDTQGLNISAVLAQVWKDELNSGRILTSLVELFGENILSFIQTREMYMFL</sequence>